<dbReference type="Proteomes" id="UP000588647">
    <property type="component" value="Unassembled WGS sequence"/>
</dbReference>
<dbReference type="Gene3D" id="3.40.190.10">
    <property type="entry name" value="Periplasmic binding protein-like II"/>
    <property type="match status" value="1"/>
</dbReference>
<organism evidence="2 3">
    <name type="scientific">Aurantimonas endophytica</name>
    <dbReference type="NCBI Taxonomy" id="1522175"/>
    <lineage>
        <taxon>Bacteria</taxon>
        <taxon>Pseudomonadati</taxon>
        <taxon>Pseudomonadota</taxon>
        <taxon>Alphaproteobacteria</taxon>
        <taxon>Hyphomicrobiales</taxon>
        <taxon>Aurantimonadaceae</taxon>
        <taxon>Aurantimonas</taxon>
    </lineage>
</organism>
<dbReference type="RefSeq" id="WP_210292209.1">
    <property type="nucleotide sequence ID" value="NZ_JAAAMM010000005.1"/>
</dbReference>
<accession>A0A7W6HG82</accession>
<evidence type="ECO:0000313" key="3">
    <source>
        <dbReference type="Proteomes" id="UP000588647"/>
    </source>
</evidence>
<dbReference type="SUPFAM" id="SSF53850">
    <property type="entry name" value="Periplasmic binding protein-like II"/>
    <property type="match status" value="1"/>
</dbReference>
<dbReference type="Gene3D" id="3.10.105.10">
    <property type="entry name" value="Dipeptide-binding Protein, Domain 3"/>
    <property type="match status" value="1"/>
</dbReference>
<dbReference type="AlphaFoldDB" id="A0A7W6HG82"/>
<name>A0A7W6HG82_9HYPH</name>
<protein>
    <submittedName>
        <fullName evidence="2">ABC-type transport system substrate-binding protein</fullName>
    </submittedName>
</protein>
<dbReference type="Gene3D" id="3.90.76.10">
    <property type="entry name" value="Dipeptide-binding Protein, Domain 1"/>
    <property type="match status" value="1"/>
</dbReference>
<reference evidence="2 3" key="1">
    <citation type="submission" date="2020-08" db="EMBL/GenBank/DDBJ databases">
        <title>Genomic Encyclopedia of Type Strains, Phase IV (KMG-IV): sequencing the most valuable type-strain genomes for metagenomic binning, comparative biology and taxonomic classification.</title>
        <authorList>
            <person name="Goeker M."/>
        </authorList>
    </citation>
    <scope>NUCLEOTIDE SEQUENCE [LARGE SCALE GENOMIC DNA]</scope>
    <source>
        <strain evidence="2 3">DSM 103570</strain>
    </source>
</reference>
<sequence>MAAGTPEKLDLEPVGTGPASFARFRRNVTIRYRAFDGYWCRRQPIDTLVFPITPTSAARLTKLKAGESHVSAFPAPADAEEIAADPRLRLMTLGSFNIGCLARTHASRPLTTCACAAPSIWRLIRRRY</sequence>
<evidence type="ECO:0000259" key="1">
    <source>
        <dbReference type="Pfam" id="PF00496"/>
    </source>
</evidence>
<comment type="caution">
    <text evidence="2">The sequence shown here is derived from an EMBL/GenBank/DDBJ whole genome shotgun (WGS) entry which is preliminary data.</text>
</comment>
<dbReference type="InterPro" id="IPR000914">
    <property type="entry name" value="SBP_5_dom"/>
</dbReference>
<keyword evidence="3" id="KW-1185">Reference proteome</keyword>
<evidence type="ECO:0000313" key="2">
    <source>
        <dbReference type="EMBL" id="MBB4004649.1"/>
    </source>
</evidence>
<dbReference type="Pfam" id="PF00496">
    <property type="entry name" value="SBP_bac_5"/>
    <property type="match status" value="1"/>
</dbReference>
<feature type="domain" description="Solute-binding protein family 5" evidence="1">
    <location>
        <begin position="5"/>
        <end position="90"/>
    </location>
</feature>
<proteinExistence type="predicted"/>
<dbReference type="EMBL" id="JACIEM010000005">
    <property type="protein sequence ID" value="MBB4004649.1"/>
    <property type="molecule type" value="Genomic_DNA"/>
</dbReference>
<gene>
    <name evidence="2" type="ORF">GGR03_003744</name>
</gene>